<protein>
    <submittedName>
        <fullName evidence="1">Uncharacterized protein</fullName>
    </submittedName>
</protein>
<sequence>MTDIVHVWCTCGHMESWHFEGGACTWLWEGAFETRNCECAHFEVGRVEAIDTTREL</sequence>
<dbReference type="RefSeq" id="YP_010842722.1">
    <property type="nucleotide sequence ID" value="NC_079144.1"/>
</dbReference>
<accession>A0A4D6T818</accession>
<dbReference type="KEGG" id="vg:80559521"/>
<keyword evidence="2" id="KW-1185">Reference proteome</keyword>
<name>A0A4D6T818_9CAUD</name>
<gene>
    <name evidence="1" type="primary">60</name>
    <name evidence="1" type="ORF">SEA_REYJA_60</name>
</gene>
<dbReference type="GeneID" id="80559521"/>
<organism evidence="1 2">
    <name type="scientific">Gordonia phage Reyja</name>
    <dbReference type="NCBI Taxonomy" id="2571250"/>
    <lineage>
        <taxon>Viruses</taxon>
        <taxon>Duplodnaviria</taxon>
        <taxon>Heunggongvirae</taxon>
        <taxon>Uroviricota</taxon>
        <taxon>Caudoviricetes</taxon>
        <taxon>Santhisvirus</taxon>
        <taxon>Santhisvirus reyja</taxon>
    </lineage>
</organism>
<evidence type="ECO:0000313" key="1">
    <source>
        <dbReference type="EMBL" id="QCG77805.1"/>
    </source>
</evidence>
<dbReference type="Proteomes" id="UP000298786">
    <property type="component" value="Segment"/>
</dbReference>
<evidence type="ECO:0000313" key="2">
    <source>
        <dbReference type="Proteomes" id="UP000298786"/>
    </source>
</evidence>
<reference evidence="1 2" key="1">
    <citation type="submission" date="2019-04" db="EMBL/GenBank/DDBJ databases">
        <authorList>
            <person name="Pope W.H."/>
            <person name="Garlena R.A."/>
            <person name="Russell D.A."/>
            <person name="Jacobs-Sera D."/>
            <person name="Hatfull G.F."/>
        </authorList>
    </citation>
    <scope>NUCLEOTIDE SEQUENCE [LARGE SCALE GENOMIC DNA]</scope>
</reference>
<dbReference type="EMBL" id="MK814759">
    <property type="protein sequence ID" value="QCG77805.1"/>
    <property type="molecule type" value="Genomic_DNA"/>
</dbReference>
<proteinExistence type="predicted"/>